<feature type="transmembrane region" description="Helical" evidence="5">
    <location>
        <begin position="12"/>
        <end position="37"/>
    </location>
</feature>
<keyword evidence="4 5" id="KW-0472">Membrane</keyword>
<sequence>MFFKTAKINEFRLWGLFFMLAGMGLMIFGTAGIVFWGGLAGKIFAGTFMVLGSILLLVSCGIYFWAGMMSTSVKTIECPACQKPTKMIGKTDRCMHCKTKMSFDESLANDFSAYEDEPAAPNAPVVAAPPQS</sequence>
<evidence type="ECO:0000256" key="4">
    <source>
        <dbReference type="ARBA" id="ARBA00023136"/>
    </source>
</evidence>
<evidence type="ECO:0000256" key="5">
    <source>
        <dbReference type="SAM" id="Phobius"/>
    </source>
</evidence>
<reference evidence="6 7" key="1">
    <citation type="submission" date="2018-05" db="EMBL/GenBank/DDBJ databases">
        <title>Genomic Encyclopedia of Type Strains, Phase III (KMG-III): the genomes of soil and plant-associated and newly described type strains.</title>
        <authorList>
            <person name="Whitman W."/>
        </authorList>
    </citation>
    <scope>NUCLEOTIDE SEQUENCE [LARGE SCALE GENOMIC DNA]</scope>
    <source>
        <strain evidence="6 7">CECT 5696</strain>
    </source>
</reference>
<evidence type="ECO:0000313" key="7">
    <source>
        <dbReference type="Proteomes" id="UP000246635"/>
    </source>
</evidence>
<protein>
    <submittedName>
        <fullName evidence="6">Zinc ribbon protein</fullName>
    </submittedName>
</protein>
<dbReference type="InterPro" id="IPR020912">
    <property type="entry name" value="UPF0295"/>
</dbReference>
<dbReference type="OrthoDB" id="1653848at2"/>
<keyword evidence="7" id="KW-1185">Reference proteome</keyword>
<dbReference type="AlphaFoldDB" id="A0A2V2YQ36"/>
<dbReference type="RefSeq" id="WP_110046417.1">
    <property type="nucleotide sequence ID" value="NZ_CP054613.1"/>
</dbReference>
<evidence type="ECO:0000256" key="1">
    <source>
        <dbReference type="ARBA" id="ARBA00022475"/>
    </source>
</evidence>
<name>A0A2V2YQ36_9BACL</name>
<evidence type="ECO:0000313" key="6">
    <source>
        <dbReference type="EMBL" id="PWV95602.1"/>
    </source>
</evidence>
<dbReference type="Pfam" id="PF11023">
    <property type="entry name" value="DUF2614"/>
    <property type="match status" value="1"/>
</dbReference>
<dbReference type="EMBL" id="QGTQ01000026">
    <property type="protein sequence ID" value="PWV95602.1"/>
    <property type="molecule type" value="Genomic_DNA"/>
</dbReference>
<keyword evidence="2 5" id="KW-0812">Transmembrane</keyword>
<keyword evidence="1" id="KW-1003">Cell membrane</keyword>
<comment type="caution">
    <text evidence="6">The sequence shown here is derived from an EMBL/GenBank/DDBJ whole genome shotgun (WGS) entry which is preliminary data.</text>
</comment>
<dbReference type="Proteomes" id="UP000246635">
    <property type="component" value="Unassembled WGS sequence"/>
</dbReference>
<organism evidence="6 7">
    <name type="scientific">Paenibacillus cellulosilyticus</name>
    <dbReference type="NCBI Taxonomy" id="375489"/>
    <lineage>
        <taxon>Bacteria</taxon>
        <taxon>Bacillati</taxon>
        <taxon>Bacillota</taxon>
        <taxon>Bacilli</taxon>
        <taxon>Bacillales</taxon>
        <taxon>Paenibacillaceae</taxon>
        <taxon>Paenibacillus</taxon>
    </lineage>
</organism>
<feature type="transmembrane region" description="Helical" evidence="5">
    <location>
        <begin position="43"/>
        <end position="66"/>
    </location>
</feature>
<evidence type="ECO:0000256" key="2">
    <source>
        <dbReference type="ARBA" id="ARBA00022692"/>
    </source>
</evidence>
<gene>
    <name evidence="6" type="ORF">DFQ01_12673</name>
</gene>
<evidence type="ECO:0000256" key="3">
    <source>
        <dbReference type="ARBA" id="ARBA00022989"/>
    </source>
</evidence>
<keyword evidence="3 5" id="KW-1133">Transmembrane helix</keyword>
<proteinExistence type="predicted"/>
<accession>A0A2V2YQ36</accession>
<dbReference type="NCBIfam" id="NF002796">
    <property type="entry name" value="PRK02935.1"/>
    <property type="match status" value="1"/>
</dbReference>